<reference evidence="2" key="1">
    <citation type="journal article" date="2022" name="Int. J. Mol. Sci.">
        <title>Draft Genome of Tanacetum Coccineum: Genomic Comparison of Closely Related Tanacetum-Family Plants.</title>
        <authorList>
            <person name="Yamashiro T."/>
            <person name="Shiraishi A."/>
            <person name="Nakayama K."/>
            <person name="Satake H."/>
        </authorList>
    </citation>
    <scope>NUCLEOTIDE SEQUENCE</scope>
</reference>
<dbReference type="Proteomes" id="UP001151760">
    <property type="component" value="Unassembled WGS sequence"/>
</dbReference>
<dbReference type="EMBL" id="BQNB010021701">
    <property type="protein sequence ID" value="GJU09149.1"/>
    <property type="molecule type" value="Genomic_DNA"/>
</dbReference>
<feature type="domain" description="Reverse transcriptase Ty1/copia-type" evidence="1">
    <location>
        <begin position="34"/>
        <end position="95"/>
    </location>
</feature>
<gene>
    <name evidence="2" type="ORF">Tco_1125579</name>
</gene>
<proteinExistence type="predicted"/>
<dbReference type="InterPro" id="IPR013103">
    <property type="entry name" value="RVT_2"/>
</dbReference>
<evidence type="ECO:0000259" key="1">
    <source>
        <dbReference type="Pfam" id="PF07727"/>
    </source>
</evidence>
<dbReference type="Pfam" id="PF07727">
    <property type="entry name" value="RVT_2"/>
    <property type="match status" value="1"/>
</dbReference>
<reference evidence="2" key="2">
    <citation type="submission" date="2022-01" db="EMBL/GenBank/DDBJ databases">
        <authorList>
            <person name="Yamashiro T."/>
            <person name="Shiraishi A."/>
            <person name="Satake H."/>
            <person name="Nakayama K."/>
        </authorList>
    </citation>
    <scope>NUCLEOTIDE SEQUENCE</scope>
</reference>
<comment type="caution">
    <text evidence="2">The sequence shown here is derived from an EMBL/GenBank/DDBJ whole genome shotgun (WGS) entry which is preliminary data.</text>
</comment>
<protein>
    <submittedName>
        <fullName evidence="2">Retrovirus-related pol polyprotein from transposon TNT 1-94</fullName>
    </submittedName>
</protein>
<name>A0ABQ5JDK5_9ASTR</name>
<keyword evidence="3" id="KW-1185">Reference proteome</keyword>
<sequence>MLDQSWIESMQDELNQFKRLNVWELVEYPIGRNIIAGINFEESFAPVARLEAVRIFVAYAAHKNFPIYQMDVKTTFLNGPLKAEVFVRQPDGFVDPNFPTYWIIDFWIEGCSLKLVFDIVILEHLEIIQPSTPIPFSRQSVSMYTVSPSCVPGFGYWMKVRGSIGIQSFRCGSDTALGFVLLGVMSDIDSFGRKLFLLLCGSVVWYGLGEELGGKVGVGVRMCVWGQVI</sequence>
<organism evidence="2 3">
    <name type="scientific">Tanacetum coccineum</name>
    <dbReference type="NCBI Taxonomy" id="301880"/>
    <lineage>
        <taxon>Eukaryota</taxon>
        <taxon>Viridiplantae</taxon>
        <taxon>Streptophyta</taxon>
        <taxon>Embryophyta</taxon>
        <taxon>Tracheophyta</taxon>
        <taxon>Spermatophyta</taxon>
        <taxon>Magnoliopsida</taxon>
        <taxon>eudicotyledons</taxon>
        <taxon>Gunneridae</taxon>
        <taxon>Pentapetalae</taxon>
        <taxon>asterids</taxon>
        <taxon>campanulids</taxon>
        <taxon>Asterales</taxon>
        <taxon>Asteraceae</taxon>
        <taxon>Asteroideae</taxon>
        <taxon>Anthemideae</taxon>
        <taxon>Anthemidinae</taxon>
        <taxon>Tanacetum</taxon>
    </lineage>
</organism>
<evidence type="ECO:0000313" key="3">
    <source>
        <dbReference type="Proteomes" id="UP001151760"/>
    </source>
</evidence>
<evidence type="ECO:0000313" key="2">
    <source>
        <dbReference type="EMBL" id="GJU09149.1"/>
    </source>
</evidence>
<accession>A0ABQ5JDK5</accession>